<dbReference type="Gene3D" id="2.30.40.10">
    <property type="entry name" value="Urease, subunit C, domain 1"/>
    <property type="match status" value="1"/>
</dbReference>
<gene>
    <name evidence="3" type="ORF">ACFSUT_16535</name>
</gene>
<comment type="cofactor">
    <cofactor evidence="1">
        <name>Zn(2+)</name>
        <dbReference type="ChEBI" id="CHEBI:29105"/>
    </cofactor>
</comment>
<dbReference type="PANTHER" id="PTHR11647">
    <property type="entry name" value="HYDRANTOINASE/DIHYDROPYRIMIDINASE FAMILY MEMBER"/>
    <property type="match status" value="1"/>
</dbReference>
<dbReference type="InterPro" id="IPR050378">
    <property type="entry name" value="Metallo-dep_Hydrolases_sf"/>
</dbReference>
<evidence type="ECO:0000313" key="3">
    <source>
        <dbReference type="EMBL" id="MFD2481895.1"/>
    </source>
</evidence>
<accession>A0ABW5HYI6</accession>
<reference evidence="4" key="1">
    <citation type="journal article" date="2019" name="Int. J. Syst. Evol. Microbiol.">
        <title>The Global Catalogue of Microorganisms (GCM) 10K type strain sequencing project: providing services to taxonomists for standard genome sequencing and annotation.</title>
        <authorList>
            <consortium name="The Broad Institute Genomics Platform"/>
            <consortium name="The Broad Institute Genome Sequencing Center for Infectious Disease"/>
            <person name="Wu L."/>
            <person name="Ma J."/>
        </authorList>
    </citation>
    <scope>NUCLEOTIDE SEQUENCE [LARGE SCALE GENOMIC DNA]</scope>
    <source>
        <strain evidence="4">CGMCC 4.7638</strain>
    </source>
</reference>
<dbReference type="SUPFAM" id="SSF51556">
    <property type="entry name" value="Metallo-dependent hydrolases"/>
    <property type="match status" value="1"/>
</dbReference>
<dbReference type="InterPro" id="IPR032466">
    <property type="entry name" value="Metal_Hydrolase"/>
</dbReference>
<organism evidence="3 4">
    <name type="scientific">Amycolatopsis albidoflavus</name>
    <dbReference type="NCBI Taxonomy" id="102226"/>
    <lineage>
        <taxon>Bacteria</taxon>
        <taxon>Bacillati</taxon>
        <taxon>Actinomycetota</taxon>
        <taxon>Actinomycetes</taxon>
        <taxon>Pseudonocardiales</taxon>
        <taxon>Pseudonocardiaceae</taxon>
        <taxon>Amycolatopsis</taxon>
    </lineage>
</organism>
<name>A0ABW5HYI6_9PSEU</name>
<evidence type="ECO:0000259" key="2">
    <source>
        <dbReference type="Pfam" id="PF01979"/>
    </source>
</evidence>
<feature type="domain" description="Amidohydrolase-related" evidence="2">
    <location>
        <begin position="50"/>
        <end position="431"/>
    </location>
</feature>
<comment type="caution">
    <text evidence="3">The sequence shown here is derived from an EMBL/GenBank/DDBJ whole genome shotgun (WGS) entry which is preliminary data.</text>
</comment>
<dbReference type="Proteomes" id="UP001597542">
    <property type="component" value="Unassembled WGS sequence"/>
</dbReference>
<evidence type="ECO:0000313" key="4">
    <source>
        <dbReference type="Proteomes" id="UP001597542"/>
    </source>
</evidence>
<dbReference type="InterPro" id="IPR006680">
    <property type="entry name" value="Amidohydro-rel"/>
</dbReference>
<proteinExistence type="predicted"/>
<dbReference type="Pfam" id="PF01979">
    <property type="entry name" value="Amidohydro_1"/>
    <property type="match status" value="1"/>
</dbReference>
<protein>
    <submittedName>
        <fullName evidence="3">Amidohydrolase family protein</fullName>
    </submittedName>
</protein>
<sequence length="446" mass="45889">MRTVITGGTVIAGPDALAATAVTLDGGHIHTIDPRPPEDADVRLDAAGCVVLPGLINCHTHGVTPGPLFPSGAAALPEDGWLGNLDRHLLAGTTTVLNLCGLATMDEVRTADRAHAVKVKGATTHTPAAMAAAQAADGAGLTEAHLTTSVEKQLADGAVAIGELGGGQTMGGGGQDLQYIPAAIHRETGVTISAEQARTLKEAVLGPRLDGDLDEPSLKEALAAAGLAGFSAQTAAKLVRESVLPSFHAALDGLREGVEAAAKYGVPALVHSAAASGKPLLELARKQLGASVIATHSNHPSYSPGEAVETALALQSEGWLLECCTFDLLHRQHTVRTREHWDRMFAETAVDLLATDYGYLGQHDPLLSGVADLVASGHRSLPAAVALASANVADAIPGLAPNSGRLRPGMAADVVVASEDLREVRHVFVDGIQVVRDGQLTLAARR</sequence>
<dbReference type="EMBL" id="JBHUKQ010000010">
    <property type="protein sequence ID" value="MFD2481895.1"/>
    <property type="molecule type" value="Genomic_DNA"/>
</dbReference>
<dbReference type="SUPFAM" id="SSF51338">
    <property type="entry name" value="Composite domain of metallo-dependent hydrolases"/>
    <property type="match status" value="1"/>
</dbReference>
<dbReference type="Gene3D" id="3.20.20.140">
    <property type="entry name" value="Metal-dependent hydrolases"/>
    <property type="match status" value="1"/>
</dbReference>
<evidence type="ECO:0000256" key="1">
    <source>
        <dbReference type="ARBA" id="ARBA00001947"/>
    </source>
</evidence>
<keyword evidence="4" id="KW-1185">Reference proteome</keyword>
<dbReference type="InterPro" id="IPR011059">
    <property type="entry name" value="Metal-dep_hydrolase_composite"/>
</dbReference>
<dbReference type="RefSeq" id="WP_344272527.1">
    <property type="nucleotide sequence ID" value="NZ_BAAAHV010000011.1"/>
</dbReference>
<dbReference type="PANTHER" id="PTHR11647:SF1">
    <property type="entry name" value="COLLAPSIN RESPONSE MEDIATOR PROTEIN"/>
    <property type="match status" value="1"/>
</dbReference>